<dbReference type="SMART" id="SM00062">
    <property type="entry name" value="PBPb"/>
    <property type="match status" value="1"/>
</dbReference>
<dbReference type="InterPro" id="IPR018313">
    <property type="entry name" value="SBP_3_CS"/>
</dbReference>
<dbReference type="GO" id="GO:0030313">
    <property type="term" value="C:cell envelope"/>
    <property type="evidence" value="ECO:0007669"/>
    <property type="project" value="UniProtKB-SubCell"/>
</dbReference>
<keyword evidence="3 7" id="KW-0732">Signal</keyword>
<comment type="similarity">
    <text evidence="2 6">Belongs to the bacterial solute-binding protein 3 family.</text>
</comment>
<dbReference type="Pfam" id="PF00497">
    <property type="entry name" value="SBP_bac_3"/>
    <property type="match status" value="1"/>
</dbReference>
<feature type="signal peptide" evidence="7">
    <location>
        <begin position="1"/>
        <end position="25"/>
    </location>
</feature>
<name>A0A2V3WAS0_9BACI</name>
<evidence type="ECO:0000256" key="2">
    <source>
        <dbReference type="ARBA" id="ARBA00010333"/>
    </source>
</evidence>
<evidence type="ECO:0000313" key="9">
    <source>
        <dbReference type="EMBL" id="PXW91507.1"/>
    </source>
</evidence>
<dbReference type="PANTHER" id="PTHR35936:SF34">
    <property type="entry name" value="ABC TRANSPORTER EXTRACELLULAR-BINDING PROTEIN YCKB-RELATED"/>
    <property type="match status" value="1"/>
</dbReference>
<feature type="chain" id="PRO_5016052997" evidence="7">
    <location>
        <begin position="26"/>
        <end position="287"/>
    </location>
</feature>
<evidence type="ECO:0000256" key="1">
    <source>
        <dbReference type="ARBA" id="ARBA00004196"/>
    </source>
</evidence>
<dbReference type="OrthoDB" id="8613538at2"/>
<keyword evidence="5" id="KW-0449">Lipoprotein</keyword>
<sequence length="287" mass="31697">MKKIIGLLTSLIIVLGLVACGNDEATDSTGDTTDDTPTTAWDRISEEGTLVVGTSGTYRPVTYYNEENTLTGYDVEVIRAIGDYLELDVQFETMDFDGILPALRNEQIDIAANDFTITDERLEIFDFTEPYKYSYGSIIIRKEDYDNYEDANDLEGVPVALGSLTSNYARFAEEIGADGIAYDGGTEAILRDILNGNRDAYLNDRLVLAHTVEEFGEDALIVHDQVKYHATTSAIPTLKGNDELVEKLNEAINALREDGTLERLSVEFLGEDASEPVDSADVVEFDI</sequence>
<protein>
    <submittedName>
        <fullName evidence="9">Cystine transport system substrate-binding protein</fullName>
    </submittedName>
</protein>
<evidence type="ECO:0000256" key="3">
    <source>
        <dbReference type="ARBA" id="ARBA00022729"/>
    </source>
</evidence>
<accession>A0A2V3WAS0</accession>
<dbReference type="Proteomes" id="UP000247922">
    <property type="component" value="Unassembled WGS sequence"/>
</dbReference>
<dbReference type="RefSeq" id="WP_110251281.1">
    <property type="nucleotide sequence ID" value="NZ_QJJR01000005.1"/>
</dbReference>
<evidence type="ECO:0000256" key="4">
    <source>
        <dbReference type="ARBA" id="ARBA00023139"/>
    </source>
</evidence>
<dbReference type="AlphaFoldDB" id="A0A2V3WAS0"/>
<keyword evidence="10" id="KW-1185">Reference proteome</keyword>
<comment type="caution">
    <text evidence="9">The sequence shown here is derived from an EMBL/GenBank/DDBJ whole genome shotgun (WGS) entry which is preliminary data.</text>
</comment>
<evidence type="ECO:0000256" key="6">
    <source>
        <dbReference type="RuleBase" id="RU003744"/>
    </source>
</evidence>
<comment type="subcellular location">
    <subcellularLocation>
        <location evidence="1">Cell envelope</location>
    </subcellularLocation>
</comment>
<dbReference type="EMBL" id="QJJR01000005">
    <property type="protein sequence ID" value="PXW91507.1"/>
    <property type="molecule type" value="Genomic_DNA"/>
</dbReference>
<evidence type="ECO:0000313" key="10">
    <source>
        <dbReference type="Proteomes" id="UP000247922"/>
    </source>
</evidence>
<feature type="domain" description="Solute-binding protein family 3/N-terminal" evidence="8">
    <location>
        <begin position="49"/>
        <end position="272"/>
    </location>
</feature>
<dbReference type="PANTHER" id="PTHR35936">
    <property type="entry name" value="MEMBRANE-BOUND LYTIC MUREIN TRANSGLYCOSYLASE F"/>
    <property type="match status" value="1"/>
</dbReference>
<evidence type="ECO:0000256" key="7">
    <source>
        <dbReference type="SAM" id="SignalP"/>
    </source>
</evidence>
<reference evidence="9 10" key="1">
    <citation type="submission" date="2018-05" db="EMBL/GenBank/DDBJ databases">
        <title>Genomic Encyclopedia of Type Strains, Phase IV (KMG-IV): sequencing the most valuable type-strain genomes for metagenomic binning, comparative biology and taxonomic classification.</title>
        <authorList>
            <person name="Goeker M."/>
        </authorList>
    </citation>
    <scope>NUCLEOTIDE SEQUENCE [LARGE SCALE GENOMIC DNA]</scope>
    <source>
        <strain evidence="9 10">DSM 22440</strain>
    </source>
</reference>
<dbReference type="Gene3D" id="3.40.190.10">
    <property type="entry name" value="Periplasmic binding protein-like II"/>
    <property type="match status" value="2"/>
</dbReference>
<dbReference type="SUPFAM" id="SSF53850">
    <property type="entry name" value="Periplasmic binding protein-like II"/>
    <property type="match status" value="1"/>
</dbReference>
<evidence type="ECO:0000256" key="5">
    <source>
        <dbReference type="ARBA" id="ARBA00023288"/>
    </source>
</evidence>
<dbReference type="InterPro" id="IPR001638">
    <property type="entry name" value="Solute-binding_3/MltF_N"/>
</dbReference>
<gene>
    <name evidence="9" type="ORF">DES38_105128</name>
</gene>
<keyword evidence="4" id="KW-0564">Palmitate</keyword>
<dbReference type="PROSITE" id="PS01039">
    <property type="entry name" value="SBP_BACTERIAL_3"/>
    <property type="match status" value="1"/>
</dbReference>
<organism evidence="9 10">
    <name type="scientific">Streptohalobacillus salinus</name>
    <dbReference type="NCBI Taxonomy" id="621096"/>
    <lineage>
        <taxon>Bacteria</taxon>
        <taxon>Bacillati</taxon>
        <taxon>Bacillota</taxon>
        <taxon>Bacilli</taxon>
        <taxon>Bacillales</taxon>
        <taxon>Bacillaceae</taxon>
        <taxon>Streptohalobacillus</taxon>
    </lineage>
</organism>
<proteinExistence type="inferred from homology"/>
<dbReference type="PROSITE" id="PS51257">
    <property type="entry name" value="PROKAR_LIPOPROTEIN"/>
    <property type="match status" value="1"/>
</dbReference>
<evidence type="ECO:0000259" key="8">
    <source>
        <dbReference type="SMART" id="SM00062"/>
    </source>
</evidence>